<comment type="caution">
    <text evidence="2">The sequence shown here is derived from an EMBL/GenBank/DDBJ whole genome shotgun (WGS) entry which is preliminary data.</text>
</comment>
<evidence type="ECO:0000313" key="3">
    <source>
        <dbReference type="Proteomes" id="UP000626109"/>
    </source>
</evidence>
<dbReference type="EMBL" id="CAJNNW010033833">
    <property type="protein sequence ID" value="CAE8720607.1"/>
    <property type="molecule type" value="Genomic_DNA"/>
</dbReference>
<accession>A0A813L994</accession>
<dbReference type="Proteomes" id="UP000626109">
    <property type="component" value="Unassembled WGS sequence"/>
</dbReference>
<dbReference type="AlphaFoldDB" id="A0A813L994"/>
<reference evidence="2" key="1">
    <citation type="submission" date="2021-02" db="EMBL/GenBank/DDBJ databases">
        <authorList>
            <person name="Dougan E. K."/>
            <person name="Rhodes N."/>
            <person name="Thang M."/>
            <person name="Chan C."/>
        </authorList>
    </citation>
    <scope>NUCLEOTIDE SEQUENCE</scope>
</reference>
<proteinExistence type="predicted"/>
<protein>
    <submittedName>
        <fullName evidence="2">Uncharacterized protein</fullName>
    </submittedName>
</protein>
<name>A0A813L994_POLGL</name>
<sequence length="275" mass="30115">MPLQLPPRYFSYRASREESHRLPCLFSSSGDIFTQWQQCDACSWGVAPCSVCSNFNGRGTVSEQRETWYQAHVQIQGSGLEFVKGSLPLTVPSAHHLMQPSEAFRITESHTAAYWDVILFGKGSFAAKGPPFQSRTPLAPAFLKWHQCTVLPLAFPHPAAPRAWQQLPAVCPQPKPEQQLGQDEPKREEESQQSTPLPVEKQAAIQLGQQLLSLLSNPGETKTETLPPRTPESLSGKLHTSCAAQVQAGAGQPDQSSGSSSSFTISLLQEVPDQI</sequence>
<evidence type="ECO:0000313" key="2">
    <source>
        <dbReference type="EMBL" id="CAE8720607.1"/>
    </source>
</evidence>
<organism evidence="2 3">
    <name type="scientific">Polarella glacialis</name>
    <name type="common">Dinoflagellate</name>
    <dbReference type="NCBI Taxonomy" id="89957"/>
    <lineage>
        <taxon>Eukaryota</taxon>
        <taxon>Sar</taxon>
        <taxon>Alveolata</taxon>
        <taxon>Dinophyceae</taxon>
        <taxon>Suessiales</taxon>
        <taxon>Suessiaceae</taxon>
        <taxon>Polarella</taxon>
    </lineage>
</organism>
<feature type="region of interest" description="Disordered" evidence="1">
    <location>
        <begin position="218"/>
        <end position="275"/>
    </location>
</feature>
<evidence type="ECO:0000256" key="1">
    <source>
        <dbReference type="SAM" id="MobiDB-lite"/>
    </source>
</evidence>
<gene>
    <name evidence="2" type="ORF">PGLA2088_LOCUS41427</name>
</gene>
<feature type="non-terminal residue" evidence="2">
    <location>
        <position position="275"/>
    </location>
</feature>
<feature type="region of interest" description="Disordered" evidence="1">
    <location>
        <begin position="172"/>
        <end position="198"/>
    </location>
</feature>